<organism evidence="2 3">
    <name type="scientific">Blepharisma stoltei</name>
    <dbReference type="NCBI Taxonomy" id="1481888"/>
    <lineage>
        <taxon>Eukaryota</taxon>
        <taxon>Sar</taxon>
        <taxon>Alveolata</taxon>
        <taxon>Ciliophora</taxon>
        <taxon>Postciliodesmatophora</taxon>
        <taxon>Heterotrichea</taxon>
        <taxon>Heterotrichida</taxon>
        <taxon>Blepharismidae</taxon>
        <taxon>Blepharisma</taxon>
    </lineage>
</organism>
<feature type="transmembrane region" description="Helical" evidence="1">
    <location>
        <begin position="317"/>
        <end position="336"/>
    </location>
</feature>
<sequence>MLEKTEIFFTENSHEDLSQHESPEANIKYQFYDFFGTLFKSGYMSNLNKKKQIFIDVVISIIFSLQLNSFCWYSNMSITNWSSYKFFWECLGYFNIENLCEFFDIFDVCFYGVFAYVSYVIFIILSLGILKIYWKFTPEYIVLVSQKFIFPLAYFTFIPILTILVVGFKYLTNTQTKQAKYDTNSNLKSISIGIYGAIFCIIYIAFFFIFAISYEMLTAELRHSSSKRNIKAKSNSELDILLIIFYGLICILYYCFDESTVLYLQCFQAIFSSIFTYLFIKNMPYYNTYANSIQACGLCSLSVTSLSFFFAEFINDTSITIIFFLFLQPILMTLAIRRIKLNQIKIQNYSFNNQSEFELKIRNLLINYEDSNKDLIFEMFSKFSNDNNIKKSDLYVIWETNFCLYTLNDIRLARVKLLKIKNLYSTIEGGVQKWKIDKKIKNENLSDMRYKSFRFCRKYYQPLYLSYKQIQKYWGFWFLQ</sequence>
<evidence type="ECO:0008006" key="4">
    <source>
        <dbReference type="Google" id="ProtNLM"/>
    </source>
</evidence>
<keyword evidence="1" id="KW-0472">Membrane</keyword>
<feature type="transmembrane region" description="Helical" evidence="1">
    <location>
        <begin position="53"/>
        <end position="75"/>
    </location>
</feature>
<keyword evidence="1" id="KW-1133">Transmembrane helix</keyword>
<accession>A0AAU9JIP6</accession>
<protein>
    <recommendedName>
        <fullName evidence="4">Transmembrane protein</fullName>
    </recommendedName>
</protein>
<evidence type="ECO:0000256" key="1">
    <source>
        <dbReference type="SAM" id="Phobius"/>
    </source>
</evidence>
<feature type="transmembrane region" description="Helical" evidence="1">
    <location>
        <begin position="262"/>
        <end position="280"/>
    </location>
</feature>
<dbReference type="EMBL" id="CAJZBQ010000038">
    <property type="protein sequence ID" value="CAG9325534.1"/>
    <property type="molecule type" value="Genomic_DNA"/>
</dbReference>
<gene>
    <name evidence="2" type="ORF">BSTOLATCC_MIC38786</name>
</gene>
<keyword evidence="1" id="KW-0812">Transmembrane</keyword>
<proteinExistence type="predicted"/>
<feature type="transmembrane region" description="Helical" evidence="1">
    <location>
        <begin position="148"/>
        <end position="172"/>
    </location>
</feature>
<keyword evidence="3" id="KW-1185">Reference proteome</keyword>
<dbReference type="Proteomes" id="UP001162131">
    <property type="component" value="Unassembled WGS sequence"/>
</dbReference>
<comment type="caution">
    <text evidence="2">The sequence shown here is derived from an EMBL/GenBank/DDBJ whole genome shotgun (WGS) entry which is preliminary data.</text>
</comment>
<feature type="transmembrane region" description="Helical" evidence="1">
    <location>
        <begin position="292"/>
        <end position="311"/>
    </location>
</feature>
<feature type="transmembrane region" description="Helical" evidence="1">
    <location>
        <begin position="238"/>
        <end position="256"/>
    </location>
</feature>
<feature type="transmembrane region" description="Helical" evidence="1">
    <location>
        <begin position="113"/>
        <end position="136"/>
    </location>
</feature>
<evidence type="ECO:0000313" key="3">
    <source>
        <dbReference type="Proteomes" id="UP001162131"/>
    </source>
</evidence>
<feature type="transmembrane region" description="Helical" evidence="1">
    <location>
        <begin position="192"/>
        <end position="217"/>
    </location>
</feature>
<dbReference type="AlphaFoldDB" id="A0AAU9JIP6"/>
<evidence type="ECO:0000313" key="2">
    <source>
        <dbReference type="EMBL" id="CAG9325534.1"/>
    </source>
</evidence>
<reference evidence="2" key="1">
    <citation type="submission" date="2021-09" db="EMBL/GenBank/DDBJ databases">
        <authorList>
            <consortium name="AG Swart"/>
            <person name="Singh M."/>
            <person name="Singh A."/>
            <person name="Seah K."/>
            <person name="Emmerich C."/>
        </authorList>
    </citation>
    <scope>NUCLEOTIDE SEQUENCE</scope>
    <source>
        <strain evidence="2">ATCC30299</strain>
    </source>
</reference>
<name>A0AAU9JIP6_9CILI</name>